<reference evidence="7" key="1">
    <citation type="journal article" date="2015" name="Nature">
        <title>Complex archaea that bridge the gap between prokaryotes and eukaryotes.</title>
        <authorList>
            <person name="Spang A."/>
            <person name="Saw J.H."/>
            <person name="Jorgensen S.L."/>
            <person name="Zaremba-Niedzwiedzka K."/>
            <person name="Martijn J."/>
            <person name="Lind A.E."/>
            <person name="van Eijk R."/>
            <person name="Schleper C."/>
            <person name="Guy L."/>
            <person name="Ettema T.J."/>
        </authorList>
    </citation>
    <scope>NUCLEOTIDE SEQUENCE</scope>
</reference>
<keyword evidence="5 6" id="KW-0472">Membrane</keyword>
<evidence type="ECO:0000256" key="4">
    <source>
        <dbReference type="ARBA" id="ARBA00022989"/>
    </source>
</evidence>
<feature type="transmembrane region" description="Helical" evidence="6">
    <location>
        <begin position="72"/>
        <end position="91"/>
    </location>
</feature>
<feature type="transmembrane region" description="Helical" evidence="6">
    <location>
        <begin position="129"/>
        <end position="151"/>
    </location>
</feature>
<evidence type="ECO:0000256" key="3">
    <source>
        <dbReference type="ARBA" id="ARBA00022692"/>
    </source>
</evidence>
<comment type="caution">
    <text evidence="7">The sequence shown here is derived from an EMBL/GenBank/DDBJ whole genome shotgun (WGS) entry which is preliminary data.</text>
</comment>
<accession>A0A0F9DFA3</accession>
<dbReference type="PANTHER" id="PTHR30065:SF8">
    <property type="entry name" value="FLAGELLAR BIOSYNTHETIC PROTEIN FLIR"/>
    <property type="match status" value="1"/>
</dbReference>
<dbReference type="Pfam" id="PF01311">
    <property type="entry name" value="Bac_export_1"/>
    <property type="match status" value="1"/>
</dbReference>
<dbReference type="InterPro" id="IPR002010">
    <property type="entry name" value="T3SS_IM_R"/>
</dbReference>
<evidence type="ECO:0000256" key="6">
    <source>
        <dbReference type="SAM" id="Phobius"/>
    </source>
</evidence>
<dbReference type="GO" id="GO:0005886">
    <property type="term" value="C:plasma membrane"/>
    <property type="evidence" value="ECO:0007669"/>
    <property type="project" value="UniProtKB-SubCell"/>
</dbReference>
<evidence type="ECO:0000256" key="1">
    <source>
        <dbReference type="ARBA" id="ARBA00004651"/>
    </source>
</evidence>
<organism evidence="7">
    <name type="scientific">marine sediment metagenome</name>
    <dbReference type="NCBI Taxonomy" id="412755"/>
    <lineage>
        <taxon>unclassified sequences</taxon>
        <taxon>metagenomes</taxon>
        <taxon>ecological metagenomes</taxon>
    </lineage>
</organism>
<keyword evidence="4 6" id="KW-1133">Transmembrane helix</keyword>
<feature type="non-terminal residue" evidence="7">
    <location>
        <position position="1"/>
    </location>
</feature>
<evidence type="ECO:0000256" key="2">
    <source>
        <dbReference type="ARBA" id="ARBA00022475"/>
    </source>
</evidence>
<dbReference type="PRINTS" id="PR00953">
    <property type="entry name" value="TYPE3IMRPROT"/>
</dbReference>
<sequence>SMGLALHIMFTVVQAGGEFIGMQMGLGFASFFSPETGANTMILSRILYLLTLLIFITLDAHLMVIETMANSFVTLPIGFGTLNAGAFELLVRFASTIFSSGLLFAIPLMSALLVINLGMGILNRAAPQFTIFSIGFPITLVTGIFLLSIIMGDLGRFLESLFSQGLQFLNNLIEAMK</sequence>
<dbReference type="PANTHER" id="PTHR30065">
    <property type="entry name" value="FLAGELLAR BIOSYNTHETIC PROTEIN FLIR"/>
    <property type="match status" value="1"/>
</dbReference>
<keyword evidence="3 6" id="KW-0812">Transmembrane</keyword>
<evidence type="ECO:0000256" key="5">
    <source>
        <dbReference type="ARBA" id="ARBA00023136"/>
    </source>
</evidence>
<dbReference type="EMBL" id="LAZR01029201">
    <property type="protein sequence ID" value="KKL60294.1"/>
    <property type="molecule type" value="Genomic_DNA"/>
</dbReference>
<evidence type="ECO:0008006" key="8">
    <source>
        <dbReference type="Google" id="ProtNLM"/>
    </source>
</evidence>
<feature type="transmembrane region" description="Helical" evidence="6">
    <location>
        <begin position="97"/>
        <end position="117"/>
    </location>
</feature>
<proteinExistence type="predicted"/>
<feature type="transmembrane region" description="Helical" evidence="6">
    <location>
        <begin position="41"/>
        <end position="60"/>
    </location>
</feature>
<protein>
    <recommendedName>
        <fullName evidence="8">Flagellar biosynthetic protein FliR</fullName>
    </recommendedName>
</protein>
<name>A0A0F9DFA3_9ZZZZ</name>
<comment type="subcellular location">
    <subcellularLocation>
        <location evidence="1">Cell membrane</location>
        <topology evidence="1">Multi-pass membrane protein</topology>
    </subcellularLocation>
</comment>
<dbReference type="AlphaFoldDB" id="A0A0F9DFA3"/>
<dbReference type="GO" id="GO:0006605">
    <property type="term" value="P:protein targeting"/>
    <property type="evidence" value="ECO:0007669"/>
    <property type="project" value="InterPro"/>
</dbReference>
<evidence type="ECO:0000313" key="7">
    <source>
        <dbReference type="EMBL" id="KKL60294.1"/>
    </source>
</evidence>
<gene>
    <name evidence="7" type="ORF">LCGC14_2206750</name>
</gene>
<keyword evidence="2" id="KW-1003">Cell membrane</keyword>